<evidence type="ECO:0000256" key="2">
    <source>
        <dbReference type="ARBA" id="ARBA00013263"/>
    </source>
</evidence>
<dbReference type="FunFam" id="3.40.50.20:FF:000010">
    <property type="entry name" value="Propionyl-CoA carboxylase subunit alpha"/>
    <property type="match status" value="1"/>
</dbReference>
<dbReference type="AlphaFoldDB" id="A0A7W3P4V8"/>
<dbReference type="SUPFAM" id="SSF51230">
    <property type="entry name" value="Single hybrid motif"/>
    <property type="match status" value="1"/>
</dbReference>
<dbReference type="Pfam" id="PF00364">
    <property type="entry name" value="Biotin_lipoyl"/>
    <property type="match status" value="1"/>
</dbReference>
<dbReference type="SUPFAM" id="SSF56059">
    <property type="entry name" value="Glutathione synthetase ATP-binding domain-like"/>
    <property type="match status" value="1"/>
</dbReference>
<gene>
    <name evidence="13" type="ORF">FHX74_000912</name>
</gene>
<evidence type="ECO:0000256" key="9">
    <source>
        <dbReference type="SAM" id="MobiDB-lite"/>
    </source>
</evidence>
<proteinExistence type="predicted"/>
<organism evidence="13 14">
    <name type="scientific">Microlunatus kandeliicorticis</name>
    <dbReference type="NCBI Taxonomy" id="1759536"/>
    <lineage>
        <taxon>Bacteria</taxon>
        <taxon>Bacillati</taxon>
        <taxon>Actinomycetota</taxon>
        <taxon>Actinomycetes</taxon>
        <taxon>Propionibacteriales</taxon>
        <taxon>Propionibacteriaceae</taxon>
        <taxon>Microlunatus</taxon>
    </lineage>
</organism>
<dbReference type="InterPro" id="IPR001882">
    <property type="entry name" value="Biotin_BS"/>
</dbReference>
<dbReference type="InterPro" id="IPR011761">
    <property type="entry name" value="ATP-grasp"/>
</dbReference>
<evidence type="ECO:0000256" key="5">
    <source>
        <dbReference type="ARBA" id="ARBA00022840"/>
    </source>
</evidence>
<dbReference type="PANTHER" id="PTHR18866">
    <property type="entry name" value="CARBOXYLASE:PYRUVATE/ACETYL-COA/PROPIONYL-COA CARBOXYLASE"/>
    <property type="match status" value="1"/>
</dbReference>
<evidence type="ECO:0000256" key="8">
    <source>
        <dbReference type="PROSITE-ProRule" id="PRU00409"/>
    </source>
</evidence>
<evidence type="ECO:0000259" key="10">
    <source>
        <dbReference type="PROSITE" id="PS50968"/>
    </source>
</evidence>
<evidence type="ECO:0000256" key="3">
    <source>
        <dbReference type="ARBA" id="ARBA00022598"/>
    </source>
</evidence>
<protein>
    <recommendedName>
        <fullName evidence="2">biotin carboxylase</fullName>
        <ecNumber evidence="2">6.3.4.14</ecNumber>
    </recommendedName>
</protein>
<dbReference type="Gene3D" id="3.40.50.20">
    <property type="match status" value="1"/>
</dbReference>
<dbReference type="CDD" id="cd06850">
    <property type="entry name" value="biotinyl_domain"/>
    <property type="match status" value="1"/>
</dbReference>
<keyword evidence="14" id="KW-1185">Reference proteome</keyword>
<dbReference type="InterPro" id="IPR011054">
    <property type="entry name" value="Rudment_hybrid_motif"/>
</dbReference>
<name>A0A7W3P4V8_9ACTN</name>
<feature type="domain" description="Lipoyl-binding" evidence="10">
    <location>
        <begin position="539"/>
        <end position="615"/>
    </location>
</feature>
<dbReference type="EMBL" id="JACGWT010000001">
    <property type="protein sequence ID" value="MBA8793318.1"/>
    <property type="molecule type" value="Genomic_DNA"/>
</dbReference>
<accession>A0A7W3P4V8</accession>
<dbReference type="Pfam" id="PF00289">
    <property type="entry name" value="Biotin_carb_N"/>
    <property type="match status" value="1"/>
</dbReference>
<dbReference type="PROSITE" id="PS50979">
    <property type="entry name" value="BC"/>
    <property type="match status" value="1"/>
</dbReference>
<dbReference type="PROSITE" id="PS00188">
    <property type="entry name" value="BIOTIN"/>
    <property type="match status" value="1"/>
</dbReference>
<dbReference type="Pfam" id="PF02786">
    <property type="entry name" value="CPSase_L_D2"/>
    <property type="match status" value="1"/>
</dbReference>
<dbReference type="InterPro" id="IPR005482">
    <property type="entry name" value="Biotin_COase_C"/>
</dbReference>
<dbReference type="InterPro" id="IPR000089">
    <property type="entry name" value="Biotin_lipoyl"/>
</dbReference>
<feature type="region of interest" description="Disordered" evidence="9">
    <location>
        <begin position="450"/>
        <end position="472"/>
    </location>
</feature>
<comment type="caution">
    <text evidence="13">The sequence shown here is derived from an EMBL/GenBank/DDBJ whole genome shotgun (WGS) entry which is preliminary data.</text>
</comment>
<dbReference type="Gene3D" id="2.40.50.100">
    <property type="match status" value="1"/>
</dbReference>
<dbReference type="Gene3D" id="3.30.1490.20">
    <property type="entry name" value="ATP-grasp fold, A domain"/>
    <property type="match status" value="1"/>
</dbReference>
<keyword evidence="5 8" id="KW-0067">ATP-binding</keyword>
<dbReference type="GO" id="GO:0005524">
    <property type="term" value="F:ATP binding"/>
    <property type="evidence" value="ECO:0007669"/>
    <property type="project" value="UniProtKB-UniRule"/>
</dbReference>
<dbReference type="EC" id="6.3.4.14" evidence="2"/>
<evidence type="ECO:0000313" key="14">
    <source>
        <dbReference type="Proteomes" id="UP000523079"/>
    </source>
</evidence>
<evidence type="ECO:0000259" key="11">
    <source>
        <dbReference type="PROSITE" id="PS50975"/>
    </source>
</evidence>
<keyword evidence="3 13" id="KW-0436">Ligase</keyword>
<evidence type="ECO:0000256" key="6">
    <source>
        <dbReference type="ARBA" id="ARBA00023267"/>
    </source>
</evidence>
<reference evidence="13 14" key="1">
    <citation type="submission" date="2020-07" db="EMBL/GenBank/DDBJ databases">
        <title>Sequencing the genomes of 1000 actinobacteria strains.</title>
        <authorList>
            <person name="Klenk H.-P."/>
        </authorList>
    </citation>
    <scope>NUCLEOTIDE SEQUENCE [LARGE SCALE GENOMIC DNA]</scope>
    <source>
        <strain evidence="13 14">DSM 100723</strain>
    </source>
</reference>
<feature type="domain" description="Biotin carboxylation" evidence="12">
    <location>
        <begin position="2"/>
        <end position="445"/>
    </location>
</feature>
<dbReference type="InterPro" id="IPR011764">
    <property type="entry name" value="Biotin_carboxylation_dom"/>
</dbReference>
<dbReference type="PROSITE" id="PS50968">
    <property type="entry name" value="BIOTINYL_LIPOYL"/>
    <property type="match status" value="1"/>
</dbReference>
<dbReference type="InterPro" id="IPR050856">
    <property type="entry name" value="Biotin_carboxylase_complex"/>
</dbReference>
<dbReference type="PROSITE" id="PS50975">
    <property type="entry name" value="ATP_GRASP"/>
    <property type="match status" value="1"/>
</dbReference>
<dbReference type="InterPro" id="IPR005479">
    <property type="entry name" value="CPAse_ATP-bd"/>
</dbReference>
<dbReference type="SUPFAM" id="SSF52440">
    <property type="entry name" value="PreATP-grasp domain"/>
    <property type="match status" value="1"/>
</dbReference>
<dbReference type="SUPFAM" id="SSF51246">
    <property type="entry name" value="Rudiment single hybrid motif"/>
    <property type="match status" value="1"/>
</dbReference>
<dbReference type="Pfam" id="PF02785">
    <property type="entry name" value="Biotin_carb_C"/>
    <property type="match status" value="1"/>
</dbReference>
<sequence length="620" mass="64375">MSISKVLVANRGEIAVRVIRAAADCGLASVAVYAEPDADALFVGLADEAFALGGSTPADSYLDIERILAVARRSGADSVHPGYGFLSENASFARAVLAAGLVWIGPPPEAIDALGDKVTARRIAEQVGAPLVPGTPGPVADAAAVVAFAEEHGLPVAIKAAYGGGGRGLKVARTLEEIPELFDSAVREATAAFGRGECFVERYLDRPRHVETQCLADRHGDVVVVSTRDCSLQRRHQKLVEEAPAPFLDRDQHDRLVAASKAILRKAGYVGAGTCEFLIGQDGTLSFLEVNTRLQVEHPVSEEVTGLDLVAEMFRIADGEPLGYDDPSPRGHAIEFRLNAEDPGRHFLPAPGTLTVWTPPTGPGVRVDEGYRAGDTVPGAFDSLLAKLVVTGADRAQALARARRALAELAVDGMPTVLPFHRAVVDDPAFTAADGRFGVHTRWIETEFAGTIPPWDGTPGAPDSPGGPAGRETVAVEVDGRRLEVRLPTGWGARATAPGPGPAPTAGPAAGTSGRTSRPAARTRPGTRPATRTGTGSGAASSGPPATALTSPMQGTIVRVAVAEGDLVETGDLIVVLEAMKMEQPLTAHRAGKVSELSVEVGGAVTSGSTICEIVDVANG</sequence>
<evidence type="ECO:0000256" key="4">
    <source>
        <dbReference type="ARBA" id="ARBA00022741"/>
    </source>
</evidence>
<dbReference type="Proteomes" id="UP000523079">
    <property type="component" value="Unassembled WGS sequence"/>
</dbReference>
<dbReference type="FunFam" id="2.40.50.100:FF:000003">
    <property type="entry name" value="Acetyl-CoA carboxylase biotin carboxyl carrier protein"/>
    <property type="match status" value="1"/>
</dbReference>
<comment type="catalytic activity">
    <reaction evidence="7">
        <text>N(6)-biotinyl-L-lysyl-[protein] + hydrogencarbonate + ATP = N(6)-carboxybiotinyl-L-lysyl-[protein] + ADP + phosphate + H(+)</text>
        <dbReference type="Rhea" id="RHEA:13501"/>
        <dbReference type="Rhea" id="RHEA-COMP:10505"/>
        <dbReference type="Rhea" id="RHEA-COMP:10506"/>
        <dbReference type="ChEBI" id="CHEBI:15378"/>
        <dbReference type="ChEBI" id="CHEBI:17544"/>
        <dbReference type="ChEBI" id="CHEBI:30616"/>
        <dbReference type="ChEBI" id="CHEBI:43474"/>
        <dbReference type="ChEBI" id="CHEBI:83144"/>
        <dbReference type="ChEBI" id="CHEBI:83145"/>
        <dbReference type="ChEBI" id="CHEBI:456216"/>
        <dbReference type="EC" id="6.3.4.14"/>
    </reaction>
    <physiologicalReaction direction="left-to-right" evidence="7">
        <dbReference type="Rhea" id="RHEA:13502"/>
    </physiologicalReaction>
</comment>
<feature type="domain" description="ATP-grasp" evidence="11">
    <location>
        <begin position="121"/>
        <end position="318"/>
    </location>
</feature>
<dbReference type="InterPro" id="IPR013815">
    <property type="entry name" value="ATP_grasp_subdomain_1"/>
</dbReference>
<keyword evidence="4 8" id="KW-0547">Nucleotide-binding</keyword>
<keyword evidence="6" id="KW-0092">Biotin</keyword>
<feature type="compositionally biased region" description="Low complexity" evidence="9">
    <location>
        <begin position="506"/>
        <end position="551"/>
    </location>
</feature>
<feature type="compositionally biased region" description="Low complexity" evidence="9">
    <location>
        <begin position="488"/>
        <end position="498"/>
    </location>
</feature>
<feature type="compositionally biased region" description="Low complexity" evidence="9">
    <location>
        <begin position="457"/>
        <end position="466"/>
    </location>
</feature>
<dbReference type="GO" id="GO:0004075">
    <property type="term" value="F:biotin carboxylase activity"/>
    <property type="evidence" value="ECO:0007669"/>
    <property type="project" value="UniProtKB-EC"/>
</dbReference>
<feature type="region of interest" description="Disordered" evidence="9">
    <location>
        <begin position="487"/>
        <end position="551"/>
    </location>
</feature>
<dbReference type="InterPro" id="IPR005481">
    <property type="entry name" value="BC-like_N"/>
</dbReference>
<dbReference type="PROSITE" id="PS00867">
    <property type="entry name" value="CPSASE_2"/>
    <property type="match status" value="1"/>
</dbReference>
<evidence type="ECO:0000256" key="7">
    <source>
        <dbReference type="ARBA" id="ARBA00048501"/>
    </source>
</evidence>
<dbReference type="InterPro" id="IPR016185">
    <property type="entry name" value="PreATP-grasp_dom_sf"/>
</dbReference>
<dbReference type="InterPro" id="IPR011053">
    <property type="entry name" value="Single_hybrid_motif"/>
</dbReference>
<dbReference type="Gene3D" id="3.30.470.20">
    <property type="entry name" value="ATP-grasp fold, B domain"/>
    <property type="match status" value="1"/>
</dbReference>
<evidence type="ECO:0000256" key="1">
    <source>
        <dbReference type="ARBA" id="ARBA00001953"/>
    </source>
</evidence>
<dbReference type="FunFam" id="3.30.1490.20:FF:000003">
    <property type="entry name" value="acetyl-CoA carboxylase isoform X1"/>
    <property type="match status" value="1"/>
</dbReference>
<dbReference type="PANTHER" id="PTHR18866:SF33">
    <property type="entry name" value="METHYLCROTONOYL-COA CARBOXYLASE SUBUNIT ALPHA, MITOCHONDRIAL-RELATED"/>
    <property type="match status" value="1"/>
</dbReference>
<evidence type="ECO:0000259" key="12">
    <source>
        <dbReference type="PROSITE" id="PS50979"/>
    </source>
</evidence>
<dbReference type="SMART" id="SM00878">
    <property type="entry name" value="Biotin_carb_C"/>
    <property type="match status" value="1"/>
</dbReference>
<dbReference type="GO" id="GO:0046872">
    <property type="term" value="F:metal ion binding"/>
    <property type="evidence" value="ECO:0007669"/>
    <property type="project" value="InterPro"/>
</dbReference>
<comment type="cofactor">
    <cofactor evidence="1">
        <name>biotin</name>
        <dbReference type="ChEBI" id="CHEBI:57586"/>
    </cofactor>
</comment>
<evidence type="ECO:0000313" key="13">
    <source>
        <dbReference type="EMBL" id="MBA8793318.1"/>
    </source>
</evidence>